<sequence length="40" mass="4454">MRNILKPQSGTQSGTAIPAKKIINFLENWCAEENSNKIHA</sequence>
<keyword evidence="2" id="KW-1185">Reference proteome</keyword>
<gene>
    <name evidence="1" type="ORF">BD31_I0253</name>
</gene>
<dbReference type="EMBL" id="AEXL02000023">
    <property type="protein sequence ID" value="EIJ66762.1"/>
    <property type="molecule type" value="Genomic_DNA"/>
</dbReference>
<accession>I3D4W9</accession>
<dbReference type="PATRIC" id="fig|859350.6.peg.204"/>
<dbReference type="AlphaFoldDB" id="I3D4W9"/>
<reference evidence="1 2" key="1">
    <citation type="journal article" date="2012" name="J. Bacteriol.">
        <title>Genome sequence of "Candidatus Nitrosopumilus salaria" BD31, an ammonia-oxidizing archaeon from the San Francisco Bay estuary.</title>
        <authorList>
            <person name="Mosier A.C."/>
            <person name="Allen E.E."/>
            <person name="Kim M."/>
            <person name="Ferriera S."/>
            <person name="Francis C.A."/>
        </authorList>
    </citation>
    <scope>NUCLEOTIDE SEQUENCE [LARGE SCALE GENOMIC DNA]</scope>
    <source>
        <strain evidence="1 2">BD31</strain>
    </source>
</reference>
<comment type="caution">
    <text evidence="1">The sequence shown here is derived from an EMBL/GenBank/DDBJ whole genome shotgun (WGS) entry which is preliminary data.</text>
</comment>
<dbReference type="Proteomes" id="UP000003423">
    <property type="component" value="Unassembled WGS sequence"/>
</dbReference>
<proteinExistence type="predicted"/>
<protein>
    <submittedName>
        <fullName evidence="1">Uncharacterized protein</fullName>
    </submittedName>
</protein>
<organism evidence="1 2">
    <name type="scientific">Candidatus Nitrosopumilus salarius BD31</name>
    <dbReference type="NCBI Taxonomy" id="859350"/>
    <lineage>
        <taxon>Archaea</taxon>
        <taxon>Nitrososphaerota</taxon>
        <taxon>Nitrososphaeria</taxon>
        <taxon>Nitrosopumilales</taxon>
        <taxon>Nitrosopumilaceae</taxon>
        <taxon>Nitrosopumilus</taxon>
    </lineage>
</organism>
<evidence type="ECO:0000313" key="2">
    <source>
        <dbReference type="Proteomes" id="UP000003423"/>
    </source>
</evidence>
<evidence type="ECO:0000313" key="1">
    <source>
        <dbReference type="EMBL" id="EIJ66762.1"/>
    </source>
</evidence>
<name>I3D4W9_9ARCH</name>